<dbReference type="AlphaFoldDB" id="A0A9Q5CIM8"/>
<sequence>MKSINDVTSELKDISNSINSDDVKKRLSNVIYTLNTVQDEIYEDLNSFDAWSEGRDEIGSIIDELLEKVDPIQYGLDNSWRCRSFEDDEM</sequence>
<name>A0A9Q5CIM8_CLOBE</name>
<reference evidence="1" key="1">
    <citation type="submission" date="2020-05" db="EMBL/GenBank/DDBJ databases">
        <title>Genomic insights into acetone-butanol-ethanol (ABE) fermentation by sequencing solventogenic clostridia strains.</title>
        <authorList>
            <person name="Brown S."/>
        </authorList>
    </citation>
    <scope>NUCLEOTIDE SEQUENCE</scope>
    <source>
        <strain evidence="1">DJ126</strain>
    </source>
</reference>
<dbReference type="Proteomes" id="UP000821656">
    <property type="component" value="Unassembled WGS sequence"/>
</dbReference>
<protein>
    <submittedName>
        <fullName evidence="1">Archaellum component FlaC</fullName>
    </submittedName>
</protein>
<dbReference type="EMBL" id="JABSXK010000001">
    <property type="protein sequence ID" value="NRV07480.1"/>
    <property type="molecule type" value="Genomic_DNA"/>
</dbReference>
<gene>
    <name evidence="1" type="ORF">DFH45_000443</name>
</gene>
<accession>A0A9Q5CIM8</accession>
<comment type="caution">
    <text evidence="1">The sequence shown here is derived from an EMBL/GenBank/DDBJ whole genome shotgun (WGS) entry which is preliminary data.</text>
</comment>
<organism evidence="1 2">
    <name type="scientific">Clostridium beijerinckii</name>
    <name type="common">Clostridium MP</name>
    <dbReference type="NCBI Taxonomy" id="1520"/>
    <lineage>
        <taxon>Bacteria</taxon>
        <taxon>Bacillati</taxon>
        <taxon>Bacillota</taxon>
        <taxon>Clostridia</taxon>
        <taxon>Eubacteriales</taxon>
        <taxon>Clostridiaceae</taxon>
        <taxon>Clostridium</taxon>
    </lineage>
</organism>
<dbReference type="RefSeq" id="WP_077305721.1">
    <property type="nucleotide sequence ID" value="NZ_CP016090.1"/>
</dbReference>
<proteinExistence type="predicted"/>
<evidence type="ECO:0000313" key="2">
    <source>
        <dbReference type="Proteomes" id="UP000821656"/>
    </source>
</evidence>
<evidence type="ECO:0000313" key="1">
    <source>
        <dbReference type="EMBL" id="NRV07480.1"/>
    </source>
</evidence>